<evidence type="ECO:0000313" key="2">
    <source>
        <dbReference type="Proteomes" id="UP000187406"/>
    </source>
</evidence>
<gene>
    <name evidence="1" type="ORF">CFOL_v3_05069</name>
</gene>
<dbReference type="InParanoid" id="A0A1Q3B173"/>
<dbReference type="Proteomes" id="UP000187406">
    <property type="component" value="Unassembled WGS sequence"/>
</dbReference>
<reference evidence="2" key="1">
    <citation type="submission" date="2016-04" db="EMBL/GenBank/DDBJ databases">
        <title>Cephalotus genome sequencing.</title>
        <authorList>
            <person name="Fukushima K."/>
            <person name="Hasebe M."/>
            <person name="Fang X."/>
        </authorList>
    </citation>
    <scope>NUCLEOTIDE SEQUENCE [LARGE SCALE GENOMIC DNA]</scope>
    <source>
        <strain evidence="2">cv. St1</strain>
    </source>
</reference>
<dbReference type="OrthoDB" id="1744836at2759"/>
<dbReference type="EMBL" id="BDDD01000208">
    <property type="protein sequence ID" value="GAV61542.1"/>
    <property type="molecule type" value="Genomic_DNA"/>
</dbReference>
<comment type="caution">
    <text evidence="1">The sequence shown here is derived from an EMBL/GenBank/DDBJ whole genome shotgun (WGS) entry which is preliminary data.</text>
</comment>
<accession>A0A1Q3B173</accession>
<name>A0A1Q3B173_CEPFO</name>
<dbReference type="Pfam" id="PF14223">
    <property type="entry name" value="Retrotran_gag_2"/>
    <property type="match status" value="1"/>
</dbReference>
<dbReference type="PANTHER" id="PTHR47481:SF28">
    <property type="entry name" value="RETROTRANSPOSON COPIA-LIKE N-TERMINAL DOMAIN-CONTAINING PROTEIN"/>
    <property type="match status" value="1"/>
</dbReference>
<dbReference type="STRING" id="3775.A0A1Q3B173"/>
<evidence type="ECO:0000313" key="1">
    <source>
        <dbReference type="EMBL" id="GAV61542.1"/>
    </source>
</evidence>
<proteinExistence type="predicted"/>
<dbReference type="AlphaFoldDB" id="A0A1Q3B173"/>
<sequence length="124" mass="13860">LNQVKKGSQSMNEYLQQFKKVTDQLAAHGSPISEDDVILCVLDGLPPSYKQFSSSIPIRARIFTLSFVELHMLLICEEISLVDESATVNVAIAFMSFQMSKNNLCRNFSNYRGRGTQQCGGYSN</sequence>
<feature type="non-terminal residue" evidence="1">
    <location>
        <position position="1"/>
    </location>
</feature>
<organism evidence="1 2">
    <name type="scientific">Cephalotus follicularis</name>
    <name type="common">Albany pitcher plant</name>
    <dbReference type="NCBI Taxonomy" id="3775"/>
    <lineage>
        <taxon>Eukaryota</taxon>
        <taxon>Viridiplantae</taxon>
        <taxon>Streptophyta</taxon>
        <taxon>Embryophyta</taxon>
        <taxon>Tracheophyta</taxon>
        <taxon>Spermatophyta</taxon>
        <taxon>Magnoliopsida</taxon>
        <taxon>eudicotyledons</taxon>
        <taxon>Gunneridae</taxon>
        <taxon>Pentapetalae</taxon>
        <taxon>rosids</taxon>
        <taxon>fabids</taxon>
        <taxon>Oxalidales</taxon>
        <taxon>Cephalotaceae</taxon>
        <taxon>Cephalotus</taxon>
    </lineage>
</organism>
<dbReference type="PANTHER" id="PTHR47481">
    <property type="match status" value="1"/>
</dbReference>
<protein>
    <submittedName>
        <fullName evidence="1">UBN2 domain-containing protein</fullName>
    </submittedName>
</protein>
<keyword evidence="2" id="KW-1185">Reference proteome</keyword>